<sequence length="204" mass="22142">MLDSAKREQKNFSRNESEQRGKLEDRRDNLLRAGAAVAASGTLASPAATITATKAGYVLSPLATTVLCNAPLLAFALVQMSGISPIQHILREKQTLNYSPFPFDGYNNNNNNNNKKRGGVDGEPFGTVQQVVKDKCTESMPFAISLAMTLNGFSWFGYGWMVTGDPFVYVPNALGFLSGVVQLSLFAIYPNKRIPPPLPNTPKA</sequence>
<keyword evidence="9" id="KW-0677">Repeat</keyword>
<keyword evidence="8 14" id="KW-0812">Transmembrane</keyword>
<dbReference type="FunFam" id="1.20.1280.290:FF:000004">
    <property type="entry name" value="Sugar transporter SWEET"/>
    <property type="match status" value="1"/>
</dbReference>
<dbReference type="OrthoDB" id="409725at2759"/>
<protein>
    <recommendedName>
        <fullName evidence="4">Sugar transporter SWEET1</fullName>
    </recommendedName>
</protein>
<evidence type="ECO:0000256" key="6">
    <source>
        <dbReference type="ARBA" id="ARBA00022475"/>
    </source>
</evidence>
<accession>X6NBD4</accession>
<evidence type="ECO:0000256" key="3">
    <source>
        <dbReference type="ARBA" id="ARBA00007809"/>
    </source>
</evidence>
<evidence type="ECO:0000256" key="5">
    <source>
        <dbReference type="ARBA" id="ARBA00022448"/>
    </source>
</evidence>
<dbReference type="PANTHER" id="PTHR10791:SF30">
    <property type="entry name" value="SUGAR TRANSPORTER SWEET1"/>
    <property type="match status" value="1"/>
</dbReference>
<keyword evidence="12 14" id="KW-0472">Membrane</keyword>
<comment type="caution">
    <text evidence="15">The sequence shown here is derived from an EMBL/GenBank/DDBJ whole genome shotgun (WGS) entry which is preliminary data.</text>
</comment>
<organism evidence="15 16">
    <name type="scientific">Reticulomyxa filosa</name>
    <dbReference type="NCBI Taxonomy" id="46433"/>
    <lineage>
        <taxon>Eukaryota</taxon>
        <taxon>Sar</taxon>
        <taxon>Rhizaria</taxon>
        <taxon>Retaria</taxon>
        <taxon>Foraminifera</taxon>
        <taxon>Monothalamids</taxon>
        <taxon>Reticulomyxidae</taxon>
        <taxon>Reticulomyxa</taxon>
    </lineage>
</organism>
<evidence type="ECO:0000256" key="14">
    <source>
        <dbReference type="SAM" id="Phobius"/>
    </source>
</evidence>
<dbReference type="PANTHER" id="PTHR10791">
    <property type="entry name" value="RAG1-ACTIVATING PROTEIN 1"/>
    <property type="match status" value="1"/>
</dbReference>
<evidence type="ECO:0000256" key="2">
    <source>
        <dbReference type="ARBA" id="ARBA00004653"/>
    </source>
</evidence>
<feature type="transmembrane region" description="Helical" evidence="14">
    <location>
        <begin position="142"/>
        <end position="161"/>
    </location>
</feature>
<evidence type="ECO:0000256" key="4">
    <source>
        <dbReference type="ARBA" id="ARBA00021741"/>
    </source>
</evidence>
<dbReference type="GO" id="GO:0005886">
    <property type="term" value="C:plasma membrane"/>
    <property type="evidence" value="ECO:0007669"/>
    <property type="project" value="UniProtKB-SubCell"/>
</dbReference>
<evidence type="ECO:0000256" key="12">
    <source>
        <dbReference type="ARBA" id="ARBA00023136"/>
    </source>
</evidence>
<evidence type="ECO:0000313" key="15">
    <source>
        <dbReference type="EMBL" id="ETO23208.1"/>
    </source>
</evidence>
<evidence type="ECO:0000256" key="1">
    <source>
        <dbReference type="ARBA" id="ARBA00004651"/>
    </source>
</evidence>
<reference evidence="15 16" key="1">
    <citation type="journal article" date="2013" name="Curr. Biol.">
        <title>The Genome of the Foraminiferan Reticulomyxa filosa.</title>
        <authorList>
            <person name="Glockner G."/>
            <person name="Hulsmann N."/>
            <person name="Schleicher M."/>
            <person name="Noegel A.A."/>
            <person name="Eichinger L."/>
            <person name="Gallinger C."/>
            <person name="Pawlowski J."/>
            <person name="Sierra R."/>
            <person name="Euteneuer U."/>
            <person name="Pillet L."/>
            <person name="Moustafa A."/>
            <person name="Platzer M."/>
            <person name="Groth M."/>
            <person name="Szafranski K."/>
            <person name="Schliwa M."/>
        </authorList>
    </citation>
    <scope>NUCLEOTIDE SEQUENCE [LARGE SCALE GENOMIC DNA]</scope>
</reference>
<feature type="transmembrane region" description="Helical" evidence="14">
    <location>
        <begin position="58"/>
        <end position="78"/>
    </location>
</feature>
<feature type="transmembrane region" description="Helical" evidence="14">
    <location>
        <begin position="30"/>
        <end position="52"/>
    </location>
</feature>
<comment type="similarity">
    <text evidence="3">Belongs to the SWEET sugar transporter family.</text>
</comment>
<keyword evidence="5" id="KW-0813">Transport</keyword>
<dbReference type="InterPro" id="IPR004316">
    <property type="entry name" value="SWEET_rpt"/>
</dbReference>
<name>X6NBD4_RETFI</name>
<keyword evidence="6" id="KW-1003">Cell membrane</keyword>
<dbReference type="AlphaFoldDB" id="X6NBD4"/>
<keyword evidence="10 14" id="KW-1133">Transmembrane helix</keyword>
<evidence type="ECO:0000256" key="10">
    <source>
        <dbReference type="ARBA" id="ARBA00022989"/>
    </source>
</evidence>
<dbReference type="GO" id="GO:0000139">
    <property type="term" value="C:Golgi membrane"/>
    <property type="evidence" value="ECO:0007669"/>
    <property type="project" value="UniProtKB-SubCell"/>
</dbReference>
<dbReference type="Gene3D" id="1.20.1280.290">
    <property type="match status" value="1"/>
</dbReference>
<evidence type="ECO:0000256" key="9">
    <source>
        <dbReference type="ARBA" id="ARBA00022737"/>
    </source>
</evidence>
<dbReference type="GO" id="GO:0051119">
    <property type="term" value="F:sugar transmembrane transporter activity"/>
    <property type="evidence" value="ECO:0007669"/>
    <property type="project" value="InterPro"/>
</dbReference>
<evidence type="ECO:0000256" key="11">
    <source>
        <dbReference type="ARBA" id="ARBA00023034"/>
    </source>
</evidence>
<evidence type="ECO:0000256" key="7">
    <source>
        <dbReference type="ARBA" id="ARBA00022597"/>
    </source>
</evidence>
<comment type="subcellular location">
    <subcellularLocation>
        <location evidence="1">Cell membrane</location>
        <topology evidence="1">Multi-pass membrane protein</topology>
    </subcellularLocation>
    <subcellularLocation>
        <location evidence="2">Golgi apparatus membrane</location>
        <topology evidence="2">Multi-pass membrane protein</topology>
    </subcellularLocation>
</comment>
<feature type="transmembrane region" description="Helical" evidence="14">
    <location>
        <begin position="167"/>
        <end position="189"/>
    </location>
</feature>
<dbReference type="EMBL" id="ASPP01010109">
    <property type="protein sequence ID" value="ETO23208.1"/>
    <property type="molecule type" value="Genomic_DNA"/>
</dbReference>
<keyword evidence="16" id="KW-1185">Reference proteome</keyword>
<gene>
    <name evidence="15" type="ORF">RFI_13977</name>
</gene>
<evidence type="ECO:0000256" key="8">
    <source>
        <dbReference type="ARBA" id="ARBA00022692"/>
    </source>
</evidence>
<keyword evidence="7" id="KW-0762">Sugar transport</keyword>
<dbReference type="Proteomes" id="UP000023152">
    <property type="component" value="Unassembled WGS sequence"/>
</dbReference>
<evidence type="ECO:0000256" key="13">
    <source>
        <dbReference type="SAM" id="MobiDB-lite"/>
    </source>
</evidence>
<dbReference type="Pfam" id="PF03083">
    <property type="entry name" value="MtN3_slv"/>
    <property type="match status" value="1"/>
</dbReference>
<evidence type="ECO:0000313" key="16">
    <source>
        <dbReference type="Proteomes" id="UP000023152"/>
    </source>
</evidence>
<feature type="region of interest" description="Disordered" evidence="13">
    <location>
        <begin position="1"/>
        <end position="26"/>
    </location>
</feature>
<proteinExistence type="inferred from homology"/>
<dbReference type="InterPro" id="IPR047664">
    <property type="entry name" value="SWEET"/>
</dbReference>
<keyword evidence="11" id="KW-0333">Golgi apparatus</keyword>